<reference evidence="1 2" key="1">
    <citation type="submission" date="2017-11" db="EMBL/GenBank/DDBJ databases">
        <authorList>
            <person name="Seth-Smith MB H."/>
        </authorList>
    </citation>
    <scope>NUCLEOTIDE SEQUENCE [LARGE SCALE GENOMIC DNA]</scope>
    <source>
        <strain evidence="1">E</strain>
        <plasmid evidence="2">iv</plasmid>
    </source>
</reference>
<dbReference type="EMBL" id="LR025745">
    <property type="protein sequence ID" value="VBB17480.1"/>
    <property type="molecule type" value="Genomic_DNA"/>
</dbReference>
<name>A0AAJ5T9E6_9BURK</name>
<geneLocation type="plasmid" evidence="2">
    <name>iv</name>
</geneLocation>
<dbReference type="GeneID" id="39468068"/>
<evidence type="ECO:0000313" key="1">
    <source>
        <dbReference type="EMBL" id="VBB17480.1"/>
    </source>
</evidence>
<protein>
    <submittedName>
        <fullName evidence="1">Uncharacterized protein</fullName>
    </submittedName>
</protein>
<evidence type="ECO:0000313" key="2">
    <source>
        <dbReference type="Proteomes" id="UP000268684"/>
    </source>
</evidence>
<dbReference type="RefSeq" id="WP_089464342.1">
    <property type="nucleotide sequence ID" value="NZ_LR025745.1"/>
</dbReference>
<gene>
    <name evidence="1" type="ORF">BSTAB16_7699</name>
</gene>
<accession>A0AAJ5T9E6</accession>
<proteinExistence type="predicted"/>
<dbReference type="AlphaFoldDB" id="A0AAJ5T9E6"/>
<keyword evidence="1" id="KW-0614">Plasmid</keyword>
<sequence length="63" mass="6982">MQQQRFKVVVKCREFPVTVDCFVPALSVTHAGVVADECATRHGLSGVEVIDVQRDEQPRADVN</sequence>
<organism evidence="1 2">
    <name type="scientific">Burkholderia stabilis</name>
    <dbReference type="NCBI Taxonomy" id="95485"/>
    <lineage>
        <taxon>Bacteria</taxon>
        <taxon>Pseudomonadati</taxon>
        <taxon>Pseudomonadota</taxon>
        <taxon>Betaproteobacteria</taxon>
        <taxon>Burkholderiales</taxon>
        <taxon>Burkholderiaceae</taxon>
        <taxon>Burkholderia</taxon>
        <taxon>Burkholderia cepacia complex</taxon>
    </lineage>
</organism>
<dbReference type="Proteomes" id="UP000268684">
    <property type="component" value="Plasmid IV"/>
</dbReference>
<keyword evidence="2" id="KW-1185">Reference proteome</keyword>